<feature type="domain" description="Glutamine amidotransferase" evidence="1">
    <location>
        <begin position="21"/>
        <end position="190"/>
    </location>
</feature>
<protein>
    <submittedName>
        <fullName evidence="2">GMP synthase</fullName>
    </submittedName>
</protein>
<dbReference type="PROSITE" id="PS51273">
    <property type="entry name" value="GATASE_TYPE_1"/>
    <property type="match status" value="1"/>
</dbReference>
<dbReference type="InterPro" id="IPR044992">
    <property type="entry name" value="ChyE-like"/>
</dbReference>
<dbReference type="EMBL" id="POSK01000003">
    <property type="protein sequence ID" value="PNI05681.1"/>
    <property type="molecule type" value="Genomic_DNA"/>
</dbReference>
<organism evidence="2 3">
    <name type="scientific">Vibrio diazotrophicus</name>
    <dbReference type="NCBI Taxonomy" id="685"/>
    <lineage>
        <taxon>Bacteria</taxon>
        <taxon>Pseudomonadati</taxon>
        <taxon>Pseudomonadota</taxon>
        <taxon>Gammaproteobacteria</taxon>
        <taxon>Vibrionales</taxon>
        <taxon>Vibrionaceae</taxon>
        <taxon>Vibrio</taxon>
    </lineage>
</organism>
<accession>A0A2J8I5C3</accession>
<dbReference type="SUPFAM" id="SSF52317">
    <property type="entry name" value="Class I glutamine amidotransferase-like"/>
    <property type="match status" value="1"/>
</dbReference>
<comment type="caution">
    <text evidence="2">The sequence shown here is derived from an EMBL/GenBank/DDBJ whole genome shotgun (WGS) entry which is preliminary data.</text>
</comment>
<reference evidence="2 3" key="1">
    <citation type="submission" date="2018-01" db="EMBL/GenBank/DDBJ databases">
        <title>Draft genome sequences of six Vibrio diazotrophicus strains isolated from deep-sea sediments of the Baltic Sea.</title>
        <authorList>
            <person name="Castillo D."/>
            <person name="Vandieken V."/>
            <person name="Chiang O."/>
            <person name="Middelboe M."/>
        </authorList>
    </citation>
    <scope>NUCLEOTIDE SEQUENCE [LARGE SCALE GENOMIC DNA]</scope>
    <source>
        <strain evidence="2 3">60.27F</strain>
    </source>
</reference>
<dbReference type="OrthoDB" id="9813383at2"/>
<sequence length="238" mass="26298">MKTLLIINVGQAPEQQLKKYGDFEHWAQRAISEVNIPVTFLDGTRNALPDYDSLTGVIIMGSLSMVTEKTDWMLKLSDDIVALTEKRIPLLGICFGHQLIAQALGGAVGYNPKGLEIGTVELERLPSASNDPLFESLPANFAAQTVHFQSVQQLPPNAVCLARSDLDEHHAFRAGSCTWGVQFHPEFTSDIMRDSVEGLKEAITDSYTSKLEQVAETEQAKQILVRFASMCKSRIDHP</sequence>
<dbReference type="CDD" id="cd01741">
    <property type="entry name" value="GATase1_1"/>
    <property type="match status" value="1"/>
</dbReference>
<dbReference type="GO" id="GO:0005829">
    <property type="term" value="C:cytosol"/>
    <property type="evidence" value="ECO:0007669"/>
    <property type="project" value="TreeGrafter"/>
</dbReference>
<dbReference type="AlphaFoldDB" id="A0A2J8I5C3"/>
<gene>
    <name evidence="2" type="ORF">C1N32_06180</name>
</gene>
<proteinExistence type="predicted"/>
<evidence type="ECO:0000313" key="2">
    <source>
        <dbReference type="EMBL" id="PNI05681.1"/>
    </source>
</evidence>
<name>A0A2J8I5C3_VIBDI</name>
<dbReference type="NCBIfam" id="NF006562">
    <property type="entry name" value="PRK09065.1"/>
    <property type="match status" value="1"/>
</dbReference>
<dbReference type="Pfam" id="PF00117">
    <property type="entry name" value="GATase"/>
    <property type="match status" value="1"/>
</dbReference>
<dbReference type="RefSeq" id="WP_102965733.1">
    <property type="nucleotide sequence ID" value="NZ_POSK01000003.1"/>
</dbReference>
<dbReference type="Proteomes" id="UP000236449">
    <property type="component" value="Unassembled WGS sequence"/>
</dbReference>
<dbReference type="Gene3D" id="3.40.50.880">
    <property type="match status" value="1"/>
</dbReference>
<dbReference type="InterPro" id="IPR017926">
    <property type="entry name" value="GATASE"/>
</dbReference>
<dbReference type="PANTHER" id="PTHR42695:SF5">
    <property type="entry name" value="GLUTAMINE AMIDOTRANSFERASE YLR126C-RELATED"/>
    <property type="match status" value="1"/>
</dbReference>
<evidence type="ECO:0000259" key="1">
    <source>
        <dbReference type="Pfam" id="PF00117"/>
    </source>
</evidence>
<dbReference type="PANTHER" id="PTHR42695">
    <property type="entry name" value="GLUTAMINE AMIDOTRANSFERASE YLR126C-RELATED"/>
    <property type="match status" value="1"/>
</dbReference>
<evidence type="ECO:0000313" key="3">
    <source>
        <dbReference type="Proteomes" id="UP000236449"/>
    </source>
</evidence>
<dbReference type="InterPro" id="IPR029062">
    <property type="entry name" value="Class_I_gatase-like"/>
</dbReference>